<evidence type="ECO:0000313" key="2">
    <source>
        <dbReference type="Proteomes" id="UP000729701"/>
    </source>
</evidence>
<reference evidence="1" key="1">
    <citation type="submission" date="2021-05" db="EMBL/GenBank/DDBJ databases">
        <authorList>
            <person name="Pietrasiak N."/>
            <person name="Ward R."/>
            <person name="Stajich J.E."/>
            <person name="Kurbessoian T."/>
        </authorList>
    </citation>
    <scope>NUCLEOTIDE SEQUENCE</scope>
    <source>
        <strain evidence="1">GSE-NOS-MK-12-04C</strain>
    </source>
</reference>
<evidence type="ECO:0000313" key="1">
    <source>
        <dbReference type="EMBL" id="MBW4672204.1"/>
    </source>
</evidence>
<sequence>MVIPELEKQLLQLSHNDKLYIIQLLAQSLTTHNTHPEEPTTLVEFFRQSPLVGIAEELDFSRDRSLPRDDFNP</sequence>
<dbReference type="EMBL" id="JAHHGZ010000067">
    <property type="protein sequence ID" value="MBW4672204.1"/>
    <property type="molecule type" value="Genomic_DNA"/>
</dbReference>
<name>A0A951QTF6_9CYAN</name>
<organism evidence="1 2">
    <name type="scientific">Cyanomargarita calcarea GSE-NOS-MK-12-04C</name>
    <dbReference type="NCBI Taxonomy" id="2839659"/>
    <lineage>
        <taxon>Bacteria</taxon>
        <taxon>Bacillati</taxon>
        <taxon>Cyanobacteriota</taxon>
        <taxon>Cyanophyceae</taxon>
        <taxon>Nostocales</taxon>
        <taxon>Cyanomargaritaceae</taxon>
        <taxon>Cyanomargarita</taxon>
    </lineage>
</organism>
<dbReference type="Proteomes" id="UP000729701">
    <property type="component" value="Unassembled WGS sequence"/>
</dbReference>
<accession>A0A951QTF6</accession>
<protein>
    <submittedName>
        <fullName evidence="1">Uncharacterized protein</fullName>
    </submittedName>
</protein>
<dbReference type="AlphaFoldDB" id="A0A951QTF6"/>
<gene>
    <name evidence="1" type="ORF">KME60_33495</name>
</gene>
<comment type="caution">
    <text evidence="1">The sequence shown here is derived from an EMBL/GenBank/DDBJ whole genome shotgun (WGS) entry which is preliminary data.</text>
</comment>
<proteinExistence type="predicted"/>
<reference evidence="1" key="2">
    <citation type="journal article" date="2022" name="Microbiol. Resour. Announc.">
        <title>Metagenome Sequencing to Explore Phylogenomics of Terrestrial Cyanobacteria.</title>
        <authorList>
            <person name="Ward R.D."/>
            <person name="Stajich J.E."/>
            <person name="Johansen J.R."/>
            <person name="Huntemann M."/>
            <person name="Clum A."/>
            <person name="Foster B."/>
            <person name="Foster B."/>
            <person name="Roux S."/>
            <person name="Palaniappan K."/>
            <person name="Varghese N."/>
            <person name="Mukherjee S."/>
            <person name="Reddy T.B.K."/>
            <person name="Daum C."/>
            <person name="Copeland A."/>
            <person name="Chen I.A."/>
            <person name="Ivanova N.N."/>
            <person name="Kyrpides N.C."/>
            <person name="Shapiro N."/>
            <person name="Eloe-Fadrosh E.A."/>
            <person name="Pietrasiak N."/>
        </authorList>
    </citation>
    <scope>NUCLEOTIDE SEQUENCE</scope>
    <source>
        <strain evidence="1">GSE-NOS-MK-12-04C</strain>
    </source>
</reference>